<evidence type="ECO:0000313" key="3">
    <source>
        <dbReference type="Proteomes" id="UP000032366"/>
    </source>
</evidence>
<evidence type="ECO:0008006" key="5">
    <source>
        <dbReference type="Google" id="ProtNLM"/>
    </source>
</evidence>
<evidence type="ECO:0000313" key="2">
    <source>
        <dbReference type="EMBL" id="SUM57038.1"/>
    </source>
</evidence>
<dbReference type="RefSeq" id="WP_044359047.1">
    <property type="nucleotide sequence ID" value="NZ_JXWY01000013.1"/>
</dbReference>
<dbReference type="EMBL" id="UHDT01000001">
    <property type="protein sequence ID" value="SUM57038.1"/>
    <property type="molecule type" value="Genomic_DNA"/>
</dbReference>
<dbReference type="AlphaFoldDB" id="A0A0D6XTC2"/>
<dbReference type="OrthoDB" id="2414661at2"/>
<gene>
    <name evidence="2" type="ORF">NCTC13832_00703</name>
    <name evidence="1" type="ORF">TP70_02290</name>
</gene>
<name>A0A0D6XTC2_9STAP</name>
<evidence type="ECO:0000313" key="4">
    <source>
        <dbReference type="Proteomes" id="UP000254100"/>
    </source>
</evidence>
<reference evidence="2 4" key="2">
    <citation type="submission" date="2018-06" db="EMBL/GenBank/DDBJ databases">
        <authorList>
            <consortium name="Pathogen Informatics"/>
            <person name="Doyle S."/>
        </authorList>
    </citation>
    <scope>NUCLEOTIDE SEQUENCE [LARGE SCALE GENOMIC DNA]</scope>
    <source>
        <strain evidence="2 4">NCTC13832</strain>
    </source>
</reference>
<accession>A0A0D6XTC2</accession>
<keyword evidence="3" id="KW-1185">Reference proteome</keyword>
<dbReference type="EMBL" id="JXWY01000013">
    <property type="protein sequence ID" value="KIX91461.1"/>
    <property type="molecule type" value="Genomic_DNA"/>
</dbReference>
<protein>
    <recommendedName>
        <fullName evidence="5">Phage protein</fullName>
    </recommendedName>
</protein>
<dbReference type="Proteomes" id="UP000254100">
    <property type="component" value="Unassembled WGS sequence"/>
</dbReference>
<organism evidence="2 4">
    <name type="scientific">Staphylococcus microti</name>
    <dbReference type="NCBI Taxonomy" id="569857"/>
    <lineage>
        <taxon>Bacteria</taxon>
        <taxon>Bacillati</taxon>
        <taxon>Bacillota</taxon>
        <taxon>Bacilli</taxon>
        <taxon>Bacillales</taxon>
        <taxon>Staphylococcaceae</taxon>
        <taxon>Staphylococcus</taxon>
    </lineage>
</organism>
<proteinExistence type="predicted"/>
<dbReference type="Proteomes" id="UP000032366">
    <property type="component" value="Unassembled WGS sequence"/>
</dbReference>
<evidence type="ECO:0000313" key="1">
    <source>
        <dbReference type="EMBL" id="KIX91461.1"/>
    </source>
</evidence>
<sequence length="67" mass="8320">MPEFEERFEDLAKVRKQRDDYKDKLEKVVELFVNHINYKLAIAHNQWYINLRHKLDAILYNEKENEK</sequence>
<reference evidence="1 3" key="1">
    <citation type="submission" date="2015-01" db="EMBL/GenBank/DDBJ databases">
        <authorList>
            <person name="Guo J."/>
        </authorList>
    </citation>
    <scope>NUCLEOTIDE SEQUENCE [LARGE SCALE GENOMIC DNA]</scope>
    <source>
        <strain evidence="1 3">DSM 22147</strain>
    </source>
</reference>